<keyword evidence="3" id="KW-1185">Reference proteome</keyword>
<keyword evidence="1" id="KW-0812">Transmembrane</keyword>
<organism evidence="2 3">
    <name type="scientific">Geodia barretti</name>
    <name type="common">Barrett's horny sponge</name>
    <dbReference type="NCBI Taxonomy" id="519541"/>
    <lineage>
        <taxon>Eukaryota</taxon>
        <taxon>Metazoa</taxon>
        <taxon>Porifera</taxon>
        <taxon>Demospongiae</taxon>
        <taxon>Heteroscleromorpha</taxon>
        <taxon>Tetractinellida</taxon>
        <taxon>Astrophorina</taxon>
        <taxon>Geodiidae</taxon>
        <taxon>Geodia</taxon>
    </lineage>
</organism>
<keyword evidence="1" id="KW-1133">Transmembrane helix</keyword>
<evidence type="ECO:0000313" key="2">
    <source>
        <dbReference type="EMBL" id="CAI8006204.1"/>
    </source>
</evidence>
<sequence length="82" mass="9597">MSKGTFKTREHRYYTFPSISGNLCVSISALLYFYTHGQRVKGFSKEGNTWYYTFPSISGNLCVSNRLTYWREFVLSSVSWSR</sequence>
<dbReference type="AlphaFoldDB" id="A0AA35W3I5"/>
<comment type="caution">
    <text evidence="2">The sequence shown here is derived from an EMBL/GenBank/DDBJ whole genome shotgun (WGS) entry which is preliminary data.</text>
</comment>
<dbReference type="EMBL" id="CASHTH010000668">
    <property type="protein sequence ID" value="CAI8006204.1"/>
    <property type="molecule type" value="Genomic_DNA"/>
</dbReference>
<name>A0AA35W3I5_GEOBA</name>
<feature type="transmembrane region" description="Helical" evidence="1">
    <location>
        <begin position="12"/>
        <end position="34"/>
    </location>
</feature>
<dbReference type="Proteomes" id="UP001174909">
    <property type="component" value="Unassembled WGS sequence"/>
</dbReference>
<evidence type="ECO:0000313" key="3">
    <source>
        <dbReference type="Proteomes" id="UP001174909"/>
    </source>
</evidence>
<accession>A0AA35W3I5</accession>
<evidence type="ECO:0000256" key="1">
    <source>
        <dbReference type="SAM" id="Phobius"/>
    </source>
</evidence>
<reference evidence="2" key="1">
    <citation type="submission" date="2023-03" db="EMBL/GenBank/DDBJ databases">
        <authorList>
            <person name="Steffen K."/>
            <person name="Cardenas P."/>
        </authorList>
    </citation>
    <scope>NUCLEOTIDE SEQUENCE</scope>
</reference>
<proteinExistence type="predicted"/>
<protein>
    <submittedName>
        <fullName evidence="2">Uncharacterized protein</fullName>
    </submittedName>
</protein>
<keyword evidence="1" id="KW-0472">Membrane</keyword>
<gene>
    <name evidence="2" type="ORF">GBAR_LOCUS4601</name>
</gene>